<organism evidence="2 3">
    <name type="scientific">Paralvinella palmiformis</name>
    <dbReference type="NCBI Taxonomy" id="53620"/>
    <lineage>
        <taxon>Eukaryota</taxon>
        <taxon>Metazoa</taxon>
        <taxon>Spiralia</taxon>
        <taxon>Lophotrochozoa</taxon>
        <taxon>Annelida</taxon>
        <taxon>Polychaeta</taxon>
        <taxon>Sedentaria</taxon>
        <taxon>Canalipalpata</taxon>
        <taxon>Terebellida</taxon>
        <taxon>Terebelliformia</taxon>
        <taxon>Alvinellidae</taxon>
        <taxon>Paralvinella</taxon>
    </lineage>
</organism>
<evidence type="ECO:0000259" key="1">
    <source>
        <dbReference type="Pfam" id="PF14529"/>
    </source>
</evidence>
<comment type="caution">
    <text evidence="2">The sequence shown here is derived from an EMBL/GenBank/DDBJ whole genome shotgun (WGS) entry which is preliminary data.</text>
</comment>
<evidence type="ECO:0000313" key="3">
    <source>
        <dbReference type="Proteomes" id="UP001208570"/>
    </source>
</evidence>
<name>A0AAD9KB97_9ANNE</name>
<gene>
    <name evidence="2" type="ORF">LSH36_22g03030</name>
</gene>
<dbReference type="Proteomes" id="UP001208570">
    <property type="component" value="Unassembled WGS sequence"/>
</dbReference>
<dbReference type="SUPFAM" id="SSF56219">
    <property type="entry name" value="DNase I-like"/>
    <property type="match status" value="1"/>
</dbReference>
<dbReference type="GO" id="GO:0003824">
    <property type="term" value="F:catalytic activity"/>
    <property type="evidence" value="ECO:0007669"/>
    <property type="project" value="InterPro"/>
</dbReference>
<dbReference type="Pfam" id="PF14529">
    <property type="entry name" value="Exo_endo_phos_2"/>
    <property type="match status" value="1"/>
</dbReference>
<reference evidence="2" key="1">
    <citation type="journal article" date="2023" name="Mol. Biol. Evol.">
        <title>Third-Generation Sequencing Reveals the Adaptive Role of the Epigenome in Three Deep-Sea Polychaetes.</title>
        <authorList>
            <person name="Perez M."/>
            <person name="Aroh O."/>
            <person name="Sun Y."/>
            <person name="Lan Y."/>
            <person name="Juniper S.K."/>
            <person name="Young C.R."/>
            <person name="Angers B."/>
            <person name="Qian P.Y."/>
        </authorList>
    </citation>
    <scope>NUCLEOTIDE SEQUENCE</scope>
    <source>
        <strain evidence="2">P08H-3</strain>
    </source>
</reference>
<dbReference type="PANTHER" id="PTHR33395">
    <property type="entry name" value="TRANSCRIPTASE, PUTATIVE-RELATED-RELATED"/>
    <property type="match status" value="1"/>
</dbReference>
<protein>
    <recommendedName>
        <fullName evidence="1">Endonuclease/exonuclease/phosphatase domain-containing protein</fullName>
    </recommendedName>
</protein>
<dbReference type="Gene3D" id="3.60.10.10">
    <property type="entry name" value="Endonuclease/exonuclease/phosphatase"/>
    <property type="match status" value="1"/>
</dbReference>
<sequence length="229" mass="26642">MRELQMIAIEKKGEIIGITEVSPTYIKEVLSKQHFTLDGSDLYTNIEEEEGVAMYITKHLTLRSHEIKTDAVFKESIWIQLNLRKSTKIMLECIYRSPTSSPVTYDKLHKLLAVSNSRGPSQVIVLGDFNHPEIYWNTKTTEKGVYHRSRLFLDAVRDAYFIQHMYASSIFRRGQNPLILDLLLPKAEPCFLYHKGDYKKMNQNLLEMDWETDLNGLTAEDAWTFSPQY</sequence>
<accession>A0AAD9KB97</accession>
<keyword evidence="3" id="KW-1185">Reference proteome</keyword>
<proteinExistence type="predicted"/>
<dbReference type="GO" id="GO:0007508">
    <property type="term" value="P:larval heart development"/>
    <property type="evidence" value="ECO:0007669"/>
    <property type="project" value="TreeGrafter"/>
</dbReference>
<dbReference type="AlphaFoldDB" id="A0AAD9KB97"/>
<dbReference type="GO" id="GO:0031012">
    <property type="term" value="C:extracellular matrix"/>
    <property type="evidence" value="ECO:0007669"/>
    <property type="project" value="TreeGrafter"/>
</dbReference>
<feature type="domain" description="Endonuclease/exonuclease/phosphatase" evidence="1">
    <location>
        <begin position="93"/>
        <end position="185"/>
    </location>
</feature>
<dbReference type="InterPro" id="IPR005135">
    <property type="entry name" value="Endo/exonuclease/phosphatase"/>
</dbReference>
<evidence type="ECO:0000313" key="2">
    <source>
        <dbReference type="EMBL" id="KAK2167915.1"/>
    </source>
</evidence>
<dbReference type="GO" id="GO:0061343">
    <property type="term" value="P:cell adhesion involved in heart morphogenesis"/>
    <property type="evidence" value="ECO:0007669"/>
    <property type="project" value="TreeGrafter"/>
</dbReference>
<dbReference type="PANTHER" id="PTHR33395:SF22">
    <property type="entry name" value="REVERSE TRANSCRIPTASE DOMAIN-CONTAINING PROTEIN"/>
    <property type="match status" value="1"/>
</dbReference>
<dbReference type="InterPro" id="IPR036691">
    <property type="entry name" value="Endo/exonu/phosph_ase_sf"/>
</dbReference>
<dbReference type="EMBL" id="JAODUP010000022">
    <property type="protein sequence ID" value="KAK2167915.1"/>
    <property type="molecule type" value="Genomic_DNA"/>
</dbReference>